<gene>
    <name evidence="6" type="ORF">TCE0_042f15054</name>
</gene>
<accession>A0A6V8HJ51</accession>
<dbReference type="AlphaFoldDB" id="A0A6V8HJ51"/>
<dbReference type="GO" id="GO:0016846">
    <property type="term" value="F:carbon-sulfur lyase activity"/>
    <property type="evidence" value="ECO:0007669"/>
    <property type="project" value="InterPro"/>
</dbReference>
<keyword evidence="2" id="KW-0479">Metal-binding</keyword>
<dbReference type="InterPro" id="IPR006913">
    <property type="entry name" value="CENP-V/GFA"/>
</dbReference>
<dbReference type="PANTHER" id="PTHR33337">
    <property type="entry name" value="GFA DOMAIN-CONTAINING PROTEIN"/>
    <property type="match status" value="1"/>
</dbReference>
<feature type="domain" description="CENP-V/GFA" evidence="5">
    <location>
        <begin position="7"/>
        <end position="115"/>
    </location>
</feature>
<evidence type="ECO:0000256" key="4">
    <source>
        <dbReference type="ARBA" id="ARBA00023239"/>
    </source>
</evidence>
<keyword evidence="7" id="KW-1185">Reference proteome</keyword>
<evidence type="ECO:0000259" key="5">
    <source>
        <dbReference type="PROSITE" id="PS51891"/>
    </source>
</evidence>
<evidence type="ECO:0000256" key="3">
    <source>
        <dbReference type="ARBA" id="ARBA00022833"/>
    </source>
</evidence>
<dbReference type="PROSITE" id="PS51891">
    <property type="entry name" value="CENP_V_GFA"/>
    <property type="match status" value="1"/>
</dbReference>
<organism evidence="6 7">
    <name type="scientific">Talaromyces pinophilus</name>
    <name type="common">Penicillium pinophilum</name>
    <dbReference type="NCBI Taxonomy" id="128442"/>
    <lineage>
        <taxon>Eukaryota</taxon>
        <taxon>Fungi</taxon>
        <taxon>Dikarya</taxon>
        <taxon>Ascomycota</taxon>
        <taxon>Pezizomycotina</taxon>
        <taxon>Eurotiomycetes</taxon>
        <taxon>Eurotiomycetidae</taxon>
        <taxon>Eurotiales</taxon>
        <taxon>Trichocomaceae</taxon>
        <taxon>Talaromyces</taxon>
        <taxon>Talaromyces sect. Talaromyces</taxon>
    </lineage>
</organism>
<dbReference type="Pfam" id="PF04828">
    <property type="entry name" value="GFA"/>
    <property type="match status" value="1"/>
</dbReference>
<evidence type="ECO:0000313" key="6">
    <source>
        <dbReference type="EMBL" id="GAM41722.1"/>
    </source>
</evidence>
<keyword evidence="4" id="KW-0456">Lyase</keyword>
<sequence>MAQTSSLHLTCLCGSISEPGSLLSDQETPVYAEMCHCATCRYTTGALSVPFSPLKSSPSATTLNKLQAYASSDIATRYFCPTCGCSCVFYTAPRDQWYFMSGAIEYNPDIKAPAESRNNIFKVMRHAHILDTKDGGLAPFLLQLGDRSVPTWAGIPPPMSASQDSYDLPHEKILSMLGASSKSPTRPPQEDSYLTARCHCGGVNLLIKRANHAHGDRSRCNYPPDPTKYSTYLCACRSCRLSTGVSLYPWTLVNAENVFNGKTLTSTDGPARITFGFEASNPDANPGLSLKHYWSSHDTCRSFCGKCGAAISYWCAQRPDELDITVGILRSDDGSLARKWLGWTWGECSFSEGSTDMELYEAWTRAPGLIKEAVPAYLNS</sequence>
<dbReference type="PANTHER" id="PTHR33337:SF31">
    <property type="entry name" value="DUF636 DOMAIN PROTEIN (AFU_ORTHOLOGUE AFUA_2G12650)"/>
    <property type="match status" value="1"/>
</dbReference>
<evidence type="ECO:0000313" key="7">
    <source>
        <dbReference type="Proteomes" id="UP000053095"/>
    </source>
</evidence>
<dbReference type="InterPro" id="IPR011057">
    <property type="entry name" value="Mss4-like_sf"/>
</dbReference>
<proteinExistence type="inferred from homology"/>
<keyword evidence="3" id="KW-0862">Zinc</keyword>
<reference evidence="7" key="1">
    <citation type="journal article" date="2015" name="Genome Announc.">
        <title>Draft genome sequence of Talaromyces cellulolyticus strain Y-94, a source of lignocellulosic biomass-degrading enzymes.</title>
        <authorList>
            <person name="Fujii T."/>
            <person name="Koike H."/>
            <person name="Sawayama S."/>
            <person name="Yano S."/>
            <person name="Inoue H."/>
        </authorList>
    </citation>
    <scope>NUCLEOTIDE SEQUENCE [LARGE SCALE GENOMIC DNA]</scope>
    <source>
        <strain evidence="7">Y-94</strain>
    </source>
</reference>
<comment type="caution">
    <text evidence="6">The sequence shown here is derived from an EMBL/GenBank/DDBJ whole genome shotgun (WGS) entry which is preliminary data.</text>
</comment>
<evidence type="ECO:0000256" key="1">
    <source>
        <dbReference type="ARBA" id="ARBA00005495"/>
    </source>
</evidence>
<protein>
    <recommendedName>
        <fullName evidence="5">CENP-V/GFA domain-containing protein</fullName>
    </recommendedName>
</protein>
<dbReference type="Proteomes" id="UP000053095">
    <property type="component" value="Unassembled WGS sequence"/>
</dbReference>
<name>A0A6V8HJ51_TALPI</name>
<dbReference type="SUPFAM" id="SSF51316">
    <property type="entry name" value="Mss4-like"/>
    <property type="match status" value="2"/>
</dbReference>
<dbReference type="GO" id="GO:0046872">
    <property type="term" value="F:metal ion binding"/>
    <property type="evidence" value="ECO:0007669"/>
    <property type="project" value="UniProtKB-KW"/>
</dbReference>
<dbReference type="EMBL" id="DF933838">
    <property type="protein sequence ID" value="GAM41722.1"/>
    <property type="molecule type" value="Genomic_DNA"/>
</dbReference>
<evidence type="ECO:0000256" key="2">
    <source>
        <dbReference type="ARBA" id="ARBA00022723"/>
    </source>
</evidence>
<comment type="similarity">
    <text evidence="1">Belongs to the Gfa family.</text>
</comment>
<dbReference type="Gene3D" id="3.90.1590.10">
    <property type="entry name" value="glutathione-dependent formaldehyde- activating enzyme (gfa)"/>
    <property type="match status" value="2"/>
</dbReference>